<dbReference type="Pfam" id="PF02571">
    <property type="entry name" value="CbiJ"/>
    <property type="match status" value="1"/>
</dbReference>
<dbReference type="PROSITE" id="PS51014">
    <property type="entry name" value="COBK_CBIJ"/>
    <property type="match status" value="1"/>
</dbReference>
<evidence type="ECO:0000256" key="3">
    <source>
        <dbReference type="ARBA" id="ARBA00023002"/>
    </source>
</evidence>
<sequence>MILLFGGTSDAAEISERVAKLGYKVLVSTATDVELNVGSHKLIKRQVGRINLNEIKRLITDRGIKMVIDATHPYAEIVRNNARTAAKACNVPYLTFMRPAQKYDYENIFWAETHKESAEIAFSSGKTVFTMTGSKDIATYAKQSKEKGVALVARVLNHPQSIESCRIAGIASSHIVAGRGPFTVEQNLEQIRAFKAGVIVTKDSGVAGGVLEKMEAAKQAGAIMVIVKRPQHDKSGSFETIKKLIEAFQKIIYTLP</sequence>
<dbReference type="GO" id="GO:0009236">
    <property type="term" value="P:cobalamin biosynthetic process"/>
    <property type="evidence" value="ECO:0007669"/>
    <property type="project" value="UniProtKB-UniPathway"/>
</dbReference>
<evidence type="ECO:0000256" key="2">
    <source>
        <dbReference type="ARBA" id="ARBA00022573"/>
    </source>
</evidence>
<dbReference type="AlphaFoldDB" id="A0A3B1BYD7"/>
<dbReference type="PANTHER" id="PTHR36925:SF1">
    <property type="entry name" value="COBALT-PRECORRIN-6A REDUCTASE"/>
    <property type="match status" value="1"/>
</dbReference>
<dbReference type="GO" id="GO:0016994">
    <property type="term" value="F:precorrin-6A reductase activity"/>
    <property type="evidence" value="ECO:0007669"/>
    <property type="project" value="UniProtKB-EC"/>
</dbReference>
<protein>
    <submittedName>
        <fullName evidence="4">Cobalt-precorrin-6x reductase</fullName>
        <ecNumber evidence="4">1.3.1.54</ecNumber>
    </submittedName>
</protein>
<name>A0A3B1BYD7_9ZZZZ</name>
<proteinExistence type="predicted"/>
<dbReference type="EMBL" id="UOGC01000038">
    <property type="protein sequence ID" value="VAX16834.1"/>
    <property type="molecule type" value="Genomic_DNA"/>
</dbReference>
<accession>A0A3B1BYD7</accession>
<keyword evidence="3 4" id="KW-0560">Oxidoreductase</keyword>
<gene>
    <name evidence="4" type="ORF">MNBD_NITROSPINAE01-1105</name>
</gene>
<comment type="pathway">
    <text evidence="1">Cofactor biosynthesis; adenosylcobalamin biosynthesis.</text>
</comment>
<organism evidence="4">
    <name type="scientific">hydrothermal vent metagenome</name>
    <dbReference type="NCBI Taxonomy" id="652676"/>
    <lineage>
        <taxon>unclassified sequences</taxon>
        <taxon>metagenomes</taxon>
        <taxon>ecological metagenomes</taxon>
    </lineage>
</organism>
<dbReference type="EC" id="1.3.1.54" evidence="4"/>
<reference evidence="4" key="1">
    <citation type="submission" date="2018-06" db="EMBL/GenBank/DDBJ databases">
        <authorList>
            <person name="Zhirakovskaya E."/>
        </authorList>
    </citation>
    <scope>NUCLEOTIDE SEQUENCE</scope>
</reference>
<dbReference type="PANTHER" id="PTHR36925">
    <property type="entry name" value="COBALT-PRECORRIN-6A REDUCTASE"/>
    <property type="match status" value="1"/>
</dbReference>
<dbReference type="NCBIfam" id="TIGR00715">
    <property type="entry name" value="precor6x_red"/>
    <property type="match status" value="1"/>
</dbReference>
<evidence type="ECO:0000256" key="1">
    <source>
        <dbReference type="ARBA" id="ARBA00004953"/>
    </source>
</evidence>
<keyword evidence="2" id="KW-0169">Cobalamin biosynthesis</keyword>
<dbReference type="UniPathway" id="UPA00148"/>
<evidence type="ECO:0000313" key="4">
    <source>
        <dbReference type="EMBL" id="VAX16834.1"/>
    </source>
</evidence>
<dbReference type="InterPro" id="IPR003723">
    <property type="entry name" value="Precorrin-6x_reduct"/>
</dbReference>